<evidence type="ECO:0000256" key="5">
    <source>
        <dbReference type="ARBA" id="ARBA00023125"/>
    </source>
</evidence>
<evidence type="ECO:0000256" key="2">
    <source>
        <dbReference type="ARBA" id="ARBA00022723"/>
    </source>
</evidence>
<name>A0AAD4L1L5_9EURO</name>
<dbReference type="SMART" id="SM00066">
    <property type="entry name" value="GAL4"/>
    <property type="match status" value="1"/>
</dbReference>
<evidence type="ECO:0000259" key="9">
    <source>
        <dbReference type="PROSITE" id="PS50048"/>
    </source>
</evidence>
<feature type="domain" description="Zn(2)-C6 fungal-type" evidence="9">
    <location>
        <begin position="5"/>
        <end position="35"/>
    </location>
</feature>
<dbReference type="GO" id="GO:0000981">
    <property type="term" value="F:DNA-binding transcription factor activity, RNA polymerase II-specific"/>
    <property type="evidence" value="ECO:0007669"/>
    <property type="project" value="InterPro"/>
</dbReference>
<comment type="caution">
    <text evidence="10">The sequence shown here is derived from an EMBL/GenBank/DDBJ whole genome shotgun (WGS) entry which is preliminary data.</text>
</comment>
<dbReference type="CDD" id="cd00067">
    <property type="entry name" value="GAL4"/>
    <property type="match status" value="1"/>
</dbReference>
<evidence type="ECO:0000256" key="8">
    <source>
        <dbReference type="SAM" id="MobiDB-lite"/>
    </source>
</evidence>
<accession>A0AAD4L1L5</accession>
<dbReference type="PROSITE" id="PS50048">
    <property type="entry name" value="ZN2_CY6_FUNGAL_2"/>
    <property type="match status" value="1"/>
</dbReference>
<dbReference type="GO" id="GO:0043565">
    <property type="term" value="F:sequence-specific DNA binding"/>
    <property type="evidence" value="ECO:0007669"/>
    <property type="project" value="TreeGrafter"/>
</dbReference>
<feature type="region of interest" description="Disordered" evidence="8">
    <location>
        <begin position="73"/>
        <end position="135"/>
    </location>
</feature>
<evidence type="ECO:0000256" key="6">
    <source>
        <dbReference type="ARBA" id="ARBA00023163"/>
    </source>
</evidence>
<dbReference type="PANTHER" id="PTHR47782:SF12">
    <property type="entry name" value="ZN(II)2CYS6 TRANSCRIPTION FACTOR (EUROFUNG)"/>
    <property type="match status" value="1"/>
</dbReference>
<feature type="compositionally biased region" description="Polar residues" evidence="8">
    <location>
        <begin position="73"/>
        <end position="86"/>
    </location>
</feature>
<proteinExistence type="predicted"/>
<protein>
    <submittedName>
        <fullName evidence="10">Fungal-specific transcription factor domain-containing protein</fullName>
    </submittedName>
</protein>
<dbReference type="Gene3D" id="4.10.240.10">
    <property type="entry name" value="Zn(2)-C6 fungal-type DNA-binding domain"/>
    <property type="match status" value="1"/>
</dbReference>
<dbReference type="Pfam" id="PF04082">
    <property type="entry name" value="Fungal_trans"/>
    <property type="match status" value="1"/>
</dbReference>
<dbReference type="PROSITE" id="PS00463">
    <property type="entry name" value="ZN2_CY6_FUNGAL_1"/>
    <property type="match status" value="1"/>
</dbReference>
<keyword evidence="7" id="KW-0539">Nucleus</keyword>
<dbReference type="RefSeq" id="XP_046076878.1">
    <property type="nucleotide sequence ID" value="XM_046212917.1"/>
</dbReference>
<dbReference type="InterPro" id="IPR001138">
    <property type="entry name" value="Zn2Cys6_DnaBD"/>
</dbReference>
<dbReference type="AlphaFoldDB" id="A0AAD4L1L5"/>
<keyword evidence="2" id="KW-0479">Metal-binding</keyword>
<keyword evidence="4" id="KW-0805">Transcription regulation</keyword>
<dbReference type="SMART" id="SM00906">
    <property type="entry name" value="Fungal_trans"/>
    <property type="match status" value="1"/>
</dbReference>
<evidence type="ECO:0000313" key="11">
    <source>
        <dbReference type="Proteomes" id="UP001201262"/>
    </source>
</evidence>
<dbReference type="GeneID" id="70243204"/>
<dbReference type="Proteomes" id="UP001201262">
    <property type="component" value="Unassembled WGS sequence"/>
</dbReference>
<reference evidence="10" key="1">
    <citation type="submission" date="2021-12" db="EMBL/GenBank/DDBJ databases">
        <title>Convergent genome expansion in fungi linked to evolution of root-endophyte symbiosis.</title>
        <authorList>
            <consortium name="DOE Joint Genome Institute"/>
            <person name="Ke Y.-H."/>
            <person name="Bonito G."/>
            <person name="Liao H.-L."/>
            <person name="Looney B."/>
            <person name="Rojas-Flechas A."/>
            <person name="Nash J."/>
            <person name="Hameed K."/>
            <person name="Schadt C."/>
            <person name="Martin F."/>
            <person name="Crous P.W."/>
            <person name="Miettinen O."/>
            <person name="Magnuson J.K."/>
            <person name="Labbe J."/>
            <person name="Jacobson D."/>
            <person name="Doktycz M.J."/>
            <person name="Veneault-Fourrey C."/>
            <person name="Kuo A."/>
            <person name="Mondo S."/>
            <person name="Calhoun S."/>
            <person name="Riley R."/>
            <person name="Ohm R."/>
            <person name="LaButti K."/>
            <person name="Andreopoulos B."/>
            <person name="Pangilinan J."/>
            <person name="Nolan M."/>
            <person name="Tritt A."/>
            <person name="Clum A."/>
            <person name="Lipzen A."/>
            <person name="Daum C."/>
            <person name="Barry K."/>
            <person name="Grigoriev I.V."/>
            <person name="Vilgalys R."/>
        </authorList>
    </citation>
    <scope>NUCLEOTIDE SEQUENCE</scope>
    <source>
        <strain evidence="10">PMI_201</strain>
    </source>
</reference>
<evidence type="ECO:0000256" key="1">
    <source>
        <dbReference type="ARBA" id="ARBA00004123"/>
    </source>
</evidence>
<keyword evidence="6" id="KW-0804">Transcription</keyword>
<keyword evidence="11" id="KW-1185">Reference proteome</keyword>
<evidence type="ECO:0000256" key="7">
    <source>
        <dbReference type="ARBA" id="ARBA00023242"/>
    </source>
</evidence>
<dbReference type="EMBL" id="JAJTJA010000002">
    <property type="protein sequence ID" value="KAH8703860.1"/>
    <property type="molecule type" value="Genomic_DNA"/>
</dbReference>
<dbReference type="GO" id="GO:0005634">
    <property type="term" value="C:nucleus"/>
    <property type="evidence" value="ECO:0007669"/>
    <property type="project" value="UniProtKB-SubCell"/>
</dbReference>
<dbReference type="PANTHER" id="PTHR47782">
    <property type="entry name" value="ZN(II)2CYS6 TRANSCRIPTION FACTOR (EUROFUNG)-RELATED"/>
    <property type="match status" value="1"/>
</dbReference>
<evidence type="ECO:0000256" key="3">
    <source>
        <dbReference type="ARBA" id="ARBA00022833"/>
    </source>
</evidence>
<dbReference type="CDD" id="cd12148">
    <property type="entry name" value="fungal_TF_MHR"/>
    <property type="match status" value="1"/>
</dbReference>
<dbReference type="GO" id="GO:0006351">
    <property type="term" value="P:DNA-templated transcription"/>
    <property type="evidence" value="ECO:0007669"/>
    <property type="project" value="InterPro"/>
</dbReference>
<dbReference type="SUPFAM" id="SSF57701">
    <property type="entry name" value="Zn2/Cys6 DNA-binding domain"/>
    <property type="match status" value="1"/>
</dbReference>
<dbReference type="InterPro" id="IPR052202">
    <property type="entry name" value="Yeast_MetPath_Reg"/>
</dbReference>
<feature type="compositionally biased region" description="Low complexity" evidence="8">
    <location>
        <begin position="103"/>
        <end position="118"/>
    </location>
</feature>
<dbReference type="InterPro" id="IPR007219">
    <property type="entry name" value="XnlR_reg_dom"/>
</dbReference>
<dbReference type="Pfam" id="PF00172">
    <property type="entry name" value="Zn_clus"/>
    <property type="match status" value="1"/>
</dbReference>
<evidence type="ECO:0000256" key="4">
    <source>
        <dbReference type="ARBA" id="ARBA00023015"/>
    </source>
</evidence>
<feature type="compositionally biased region" description="Polar residues" evidence="8">
    <location>
        <begin position="628"/>
        <end position="650"/>
    </location>
</feature>
<organism evidence="10 11">
    <name type="scientific">Talaromyces proteolyticus</name>
    <dbReference type="NCBI Taxonomy" id="1131652"/>
    <lineage>
        <taxon>Eukaryota</taxon>
        <taxon>Fungi</taxon>
        <taxon>Dikarya</taxon>
        <taxon>Ascomycota</taxon>
        <taxon>Pezizomycotina</taxon>
        <taxon>Eurotiomycetes</taxon>
        <taxon>Eurotiomycetidae</taxon>
        <taxon>Eurotiales</taxon>
        <taxon>Trichocomaceae</taxon>
        <taxon>Talaromyces</taxon>
        <taxon>Talaromyces sect. Bacilispori</taxon>
    </lineage>
</organism>
<keyword evidence="5" id="KW-0238">DNA-binding</keyword>
<evidence type="ECO:0000313" key="10">
    <source>
        <dbReference type="EMBL" id="KAH8703860.1"/>
    </source>
</evidence>
<gene>
    <name evidence="10" type="ORF">BGW36DRAFT_334894</name>
</gene>
<keyword evidence="3" id="KW-0862">Zinc</keyword>
<sequence>MQTQACDRCHRRKTKCDRRVPRCSSCEKANTPCVHTNKLNLLPYPRSYINSLEATIKQLDTENKKLNNELKTLRSSQALSPHSTPASPIADENTFHCDGRPPSSDSNAATTASAISSDGIQLPPSTPEERRQPGSRDDVQLFSIVYSLVAAKNLPSPQKAQFQQDEDSLMACSSLLTLPSREEAARVIEAYFYHWHLTFPLLCRSQFLKTVERIYSEEEYYTKNPFEAFVFDMVLGMGSVNFNRPDWSSNSPERHYIRAISKLDKVLSMKDLPPLQAIIFLCQYSIFCSLQDTSANMWYLVGIAVRLCMEMGLHRRSRQEESVAQGLEAGKISLAVEVRKRTFWCLYNLDRIISVTLGRPVALRDEDIDITLPTAFDIDNLSLEELTQEVVVTENLQKTSPFLHLISIRRLAGKILQSFHCTTMNVKLSREERYEIQQSLYQDLQAWRAEIPNIDILSQMDERSTSGFRSMSWYEIPYHNALLLFYRPSPSFPHTRPPCDNVTEDPLITLNNILASSTSAIYLYSEQHRTRRLNYSWITLHAVFIAGLSYVYSISRIIKETKRRGTSFPANLEYTQIIDVTRTCSNVLVAINERWATARGSVEIFSHLSNAIIQDAVKAQLNVHKPGPSSSPSNYNAQRYHTPVNASDPSFGSEHIQPAAQSGQSHPHHQQDTLMANFPNSYLGMKLPMANNNIIYPSTTESFQSSIAENGFRQFYNSLHGEVPGNLRDPGLIPSEVVMGFSQDWFAGESMSSAQSPGARMDATDLWEIMGLVPSANQFE</sequence>
<feature type="region of interest" description="Disordered" evidence="8">
    <location>
        <begin position="623"/>
        <end position="670"/>
    </location>
</feature>
<comment type="subcellular location">
    <subcellularLocation>
        <location evidence="1">Nucleus</location>
    </subcellularLocation>
</comment>
<dbReference type="GO" id="GO:0008270">
    <property type="term" value="F:zinc ion binding"/>
    <property type="evidence" value="ECO:0007669"/>
    <property type="project" value="InterPro"/>
</dbReference>
<dbReference type="GO" id="GO:0045944">
    <property type="term" value="P:positive regulation of transcription by RNA polymerase II"/>
    <property type="evidence" value="ECO:0007669"/>
    <property type="project" value="TreeGrafter"/>
</dbReference>
<dbReference type="InterPro" id="IPR036864">
    <property type="entry name" value="Zn2-C6_fun-type_DNA-bd_sf"/>
</dbReference>